<keyword evidence="9" id="KW-1185">Reference proteome</keyword>
<dbReference type="PANTHER" id="PTHR28304:SF2">
    <property type="entry name" value="PEROXISOMAL MEMBRANE PROTEIN PEX29"/>
    <property type="match status" value="1"/>
</dbReference>
<comment type="subcellular location">
    <subcellularLocation>
        <location evidence="1">Membrane</location>
        <topology evidence="1">Multi-pass membrane protein</topology>
    </subcellularLocation>
</comment>
<proteinExistence type="predicted"/>
<dbReference type="InterPro" id="IPR052816">
    <property type="entry name" value="Peroxisomal_Membrane_PEX28-32"/>
</dbReference>
<keyword evidence="2 6" id="KW-0812">Transmembrane</keyword>
<organism evidence="8 9">
    <name type="scientific">Melanomma pulvis-pyrius CBS 109.77</name>
    <dbReference type="NCBI Taxonomy" id="1314802"/>
    <lineage>
        <taxon>Eukaryota</taxon>
        <taxon>Fungi</taxon>
        <taxon>Dikarya</taxon>
        <taxon>Ascomycota</taxon>
        <taxon>Pezizomycotina</taxon>
        <taxon>Dothideomycetes</taxon>
        <taxon>Pleosporomycetidae</taxon>
        <taxon>Pleosporales</taxon>
        <taxon>Melanommataceae</taxon>
        <taxon>Melanomma</taxon>
    </lineage>
</organism>
<dbReference type="AlphaFoldDB" id="A0A6A6XPP2"/>
<protein>
    <submittedName>
        <fullName evidence="8">Pex24p-domain-containing protein</fullName>
    </submittedName>
</protein>
<keyword evidence="3 6" id="KW-1133">Transmembrane helix</keyword>
<evidence type="ECO:0000256" key="3">
    <source>
        <dbReference type="ARBA" id="ARBA00022989"/>
    </source>
</evidence>
<dbReference type="OrthoDB" id="74314at2759"/>
<feature type="region of interest" description="Disordered" evidence="5">
    <location>
        <begin position="441"/>
        <end position="467"/>
    </location>
</feature>
<evidence type="ECO:0000256" key="2">
    <source>
        <dbReference type="ARBA" id="ARBA00022692"/>
    </source>
</evidence>
<evidence type="ECO:0000256" key="1">
    <source>
        <dbReference type="ARBA" id="ARBA00004141"/>
    </source>
</evidence>
<evidence type="ECO:0000256" key="6">
    <source>
        <dbReference type="SAM" id="Phobius"/>
    </source>
</evidence>
<dbReference type="EMBL" id="MU001789">
    <property type="protein sequence ID" value="KAF2798214.1"/>
    <property type="molecule type" value="Genomic_DNA"/>
</dbReference>
<sequence>MSNEQSNSFVNRETPIPVVSVTAPDASRGPTPSTQDGSKHHLSASKLKDKLESLGDNIGRPESPSRVSDRLFTMLLSQVLPSQDYDTDTQASVKDRRSREYVDRPSFSLPVMSSNFRRFNARIGVAFVFQNRAIRLFTWRQPTQTLSFLFVYTFVCVNPTLLAVLPLASCLFFIMVPAFLARHPPPPTNLPTDLYPLSGPPLAAAQTIRPAPELSKDFFRNMRDLQNCMEDFSRVHDSILSVTVPLTNFSNEALSSTLYLLLLFTSVLLFITAHLLPFRFIFLLLGYTLTILGHPFIQDLLTSDSTMQLVEEKQHESRSFLLNLSKSDITLATTPFPREVEIFELQHRPLHLTSGEYEPVIFSPSPYAPLSPSRIAGDRPKGTPFFEDVQPPQGWRWCDKKWTLDLLSREWVEERCVTGVEVEIEGERWVTDLHYEVLEESDGGKGKKAKGKERGRDQEREALRKTWEMHRPSRKGEWRRRRWVRGVERVSVEAT</sequence>
<gene>
    <name evidence="8" type="ORF">K505DRAFT_405355</name>
</gene>
<dbReference type="InterPro" id="IPR010482">
    <property type="entry name" value="TECPR1-like_DysF"/>
</dbReference>
<feature type="compositionally biased region" description="Polar residues" evidence="5">
    <location>
        <begin position="1"/>
        <end position="11"/>
    </location>
</feature>
<evidence type="ECO:0000256" key="4">
    <source>
        <dbReference type="ARBA" id="ARBA00023136"/>
    </source>
</evidence>
<feature type="transmembrane region" description="Helical" evidence="6">
    <location>
        <begin position="253"/>
        <end position="273"/>
    </location>
</feature>
<feature type="transmembrane region" description="Helical" evidence="6">
    <location>
        <begin position="149"/>
        <end position="180"/>
    </location>
</feature>
<dbReference type="GO" id="GO:0005778">
    <property type="term" value="C:peroxisomal membrane"/>
    <property type="evidence" value="ECO:0007669"/>
    <property type="project" value="TreeGrafter"/>
</dbReference>
<dbReference type="Pfam" id="PF06398">
    <property type="entry name" value="Pex24p"/>
    <property type="match status" value="1"/>
</dbReference>
<dbReference type="PANTHER" id="PTHR28304">
    <property type="entry name" value="PEROXISOMAL MEMBRANE PROTEIN PEX29"/>
    <property type="match status" value="1"/>
</dbReference>
<feature type="compositionally biased region" description="Basic and acidic residues" evidence="5">
    <location>
        <begin position="452"/>
        <end position="467"/>
    </location>
</feature>
<feature type="domain" description="TECPR1-like DysF" evidence="7">
    <location>
        <begin position="107"/>
        <end position="485"/>
    </location>
</feature>
<evidence type="ECO:0000313" key="9">
    <source>
        <dbReference type="Proteomes" id="UP000799757"/>
    </source>
</evidence>
<evidence type="ECO:0000259" key="7">
    <source>
        <dbReference type="Pfam" id="PF06398"/>
    </source>
</evidence>
<feature type="region of interest" description="Disordered" evidence="5">
    <location>
        <begin position="1"/>
        <end position="46"/>
    </location>
</feature>
<evidence type="ECO:0000313" key="8">
    <source>
        <dbReference type="EMBL" id="KAF2798214.1"/>
    </source>
</evidence>
<feature type="transmembrane region" description="Helical" evidence="6">
    <location>
        <begin position="280"/>
        <end position="297"/>
    </location>
</feature>
<accession>A0A6A6XPP2</accession>
<dbReference type="Proteomes" id="UP000799757">
    <property type="component" value="Unassembled WGS sequence"/>
</dbReference>
<dbReference type="GO" id="GO:0007031">
    <property type="term" value="P:peroxisome organization"/>
    <property type="evidence" value="ECO:0007669"/>
    <property type="project" value="UniProtKB-ARBA"/>
</dbReference>
<evidence type="ECO:0000256" key="5">
    <source>
        <dbReference type="SAM" id="MobiDB-lite"/>
    </source>
</evidence>
<reference evidence="8" key="1">
    <citation type="journal article" date="2020" name="Stud. Mycol.">
        <title>101 Dothideomycetes genomes: a test case for predicting lifestyles and emergence of pathogens.</title>
        <authorList>
            <person name="Haridas S."/>
            <person name="Albert R."/>
            <person name="Binder M."/>
            <person name="Bloem J."/>
            <person name="Labutti K."/>
            <person name="Salamov A."/>
            <person name="Andreopoulos B."/>
            <person name="Baker S."/>
            <person name="Barry K."/>
            <person name="Bills G."/>
            <person name="Bluhm B."/>
            <person name="Cannon C."/>
            <person name="Castanera R."/>
            <person name="Culley D."/>
            <person name="Daum C."/>
            <person name="Ezra D."/>
            <person name="Gonzalez J."/>
            <person name="Henrissat B."/>
            <person name="Kuo A."/>
            <person name="Liang C."/>
            <person name="Lipzen A."/>
            <person name="Lutzoni F."/>
            <person name="Magnuson J."/>
            <person name="Mondo S."/>
            <person name="Nolan M."/>
            <person name="Ohm R."/>
            <person name="Pangilinan J."/>
            <person name="Park H.-J."/>
            <person name="Ramirez L."/>
            <person name="Alfaro M."/>
            <person name="Sun H."/>
            <person name="Tritt A."/>
            <person name="Yoshinaga Y."/>
            <person name="Zwiers L.-H."/>
            <person name="Turgeon B."/>
            <person name="Goodwin S."/>
            <person name="Spatafora J."/>
            <person name="Crous P."/>
            <person name="Grigoriev I."/>
        </authorList>
    </citation>
    <scope>NUCLEOTIDE SEQUENCE</scope>
    <source>
        <strain evidence="8">CBS 109.77</strain>
    </source>
</reference>
<name>A0A6A6XPP2_9PLEO</name>
<keyword evidence="4 6" id="KW-0472">Membrane</keyword>